<evidence type="ECO:0000256" key="11">
    <source>
        <dbReference type="RuleBase" id="RU362049"/>
    </source>
</evidence>
<dbReference type="Gene3D" id="1.20.58.100">
    <property type="entry name" value="Fumarate reductase/succinate dehydrogenase flavoprotein-like, C-terminal domain"/>
    <property type="match status" value="1"/>
</dbReference>
<reference evidence="15 16" key="1">
    <citation type="submission" date="2009-06" db="EMBL/GenBank/DDBJ databases">
        <title>Complete sequence of Desulfovibrio salexigens DSM 2638.</title>
        <authorList>
            <consortium name="US DOE Joint Genome Institute"/>
            <person name="Lucas S."/>
            <person name="Copeland A."/>
            <person name="Lapidus A."/>
            <person name="Glavina del Rio T."/>
            <person name="Tice H."/>
            <person name="Bruce D."/>
            <person name="Goodwin L."/>
            <person name="Pitluck S."/>
            <person name="Munk A.C."/>
            <person name="Brettin T."/>
            <person name="Detter J.C."/>
            <person name="Han C."/>
            <person name="Tapia R."/>
            <person name="Larimer F."/>
            <person name="Land M."/>
            <person name="Hauser L."/>
            <person name="Kyrpides N."/>
            <person name="Anderson I."/>
            <person name="Wall J.D."/>
            <person name="Arkin A.P."/>
            <person name="Dehal P."/>
            <person name="Chivian D."/>
            <person name="Giles B."/>
            <person name="Hazen T.C."/>
        </authorList>
    </citation>
    <scope>NUCLEOTIDE SEQUENCE [LARGE SCALE GENOMIC DNA]</scope>
    <source>
        <strain evidence="16">ATCC 14822 / DSM 2638 / NCIMB 8403 / VKM B-1763</strain>
    </source>
</reference>
<accession>C6BV63</accession>
<evidence type="ECO:0000256" key="8">
    <source>
        <dbReference type="ARBA" id="ARBA00023002"/>
    </source>
</evidence>
<dbReference type="Gene3D" id="3.90.700.10">
    <property type="entry name" value="Succinate dehydrogenase/fumarate reductase flavoprotein, catalytic domain"/>
    <property type="match status" value="1"/>
</dbReference>
<evidence type="ECO:0000256" key="1">
    <source>
        <dbReference type="ARBA" id="ARBA00001974"/>
    </source>
</evidence>
<feature type="domain" description="Fumarate reductase/succinate dehydrogenase flavoprotein-like C-terminal" evidence="14">
    <location>
        <begin position="452"/>
        <end position="526"/>
    </location>
</feature>
<protein>
    <recommendedName>
        <fullName evidence="4 10">L-aspartate oxidase</fullName>
        <ecNumber evidence="4 10">1.4.3.16</ecNumber>
    </recommendedName>
</protein>
<feature type="coiled-coil region" evidence="12">
    <location>
        <begin position="461"/>
        <end position="488"/>
    </location>
</feature>
<keyword evidence="8 11" id="KW-0560">Oxidoreductase</keyword>
<dbReference type="InterPro" id="IPR005288">
    <property type="entry name" value="NadB"/>
</dbReference>
<keyword evidence="7 11" id="KW-0274">FAD</keyword>
<evidence type="ECO:0000256" key="5">
    <source>
        <dbReference type="ARBA" id="ARBA00022630"/>
    </source>
</evidence>
<proteinExistence type="inferred from homology"/>
<comment type="function">
    <text evidence="11">Catalyzes the oxidation of L-aspartate to iminoaspartate.</text>
</comment>
<feature type="domain" description="FAD-dependent oxidoreductase 2 FAD-binding" evidence="13">
    <location>
        <begin position="5"/>
        <end position="395"/>
    </location>
</feature>
<comment type="similarity">
    <text evidence="3 11">Belongs to the FAD-dependent oxidoreductase 2 family. NadB subfamily.</text>
</comment>
<evidence type="ECO:0000259" key="14">
    <source>
        <dbReference type="Pfam" id="PF02910"/>
    </source>
</evidence>
<dbReference type="InterPro" id="IPR003953">
    <property type="entry name" value="FAD-dep_OxRdtase_2_FAD-bd"/>
</dbReference>
<dbReference type="STRING" id="526222.Desal_1978"/>
<evidence type="ECO:0000256" key="2">
    <source>
        <dbReference type="ARBA" id="ARBA00004950"/>
    </source>
</evidence>
<dbReference type="Gene3D" id="3.50.50.60">
    <property type="entry name" value="FAD/NAD(P)-binding domain"/>
    <property type="match status" value="1"/>
</dbReference>
<evidence type="ECO:0000313" key="16">
    <source>
        <dbReference type="Proteomes" id="UP000002601"/>
    </source>
</evidence>
<evidence type="ECO:0000256" key="3">
    <source>
        <dbReference type="ARBA" id="ARBA00008562"/>
    </source>
</evidence>
<evidence type="ECO:0000256" key="7">
    <source>
        <dbReference type="ARBA" id="ARBA00022827"/>
    </source>
</evidence>
<dbReference type="PROSITE" id="PS51257">
    <property type="entry name" value="PROKAR_LIPOPROTEIN"/>
    <property type="match status" value="1"/>
</dbReference>
<dbReference type="eggNOG" id="COG0029">
    <property type="taxonomic scope" value="Bacteria"/>
</dbReference>
<dbReference type="SUPFAM" id="SSF46977">
    <property type="entry name" value="Succinate dehydrogenase/fumarate reductase flavoprotein C-terminal domain"/>
    <property type="match status" value="1"/>
</dbReference>
<dbReference type="Proteomes" id="UP000002601">
    <property type="component" value="Chromosome"/>
</dbReference>
<sequence>MKTEVLIIGSGIAGCISALTIAEKGIEVTLLTPGDDLFTGNTRLAQGGIVYTGPDDSPKKLEKDINTAGWNYNNKKAVRAISKQGPEALKKLLLEKYPVPFQKNEDGEFSLTREGGHAVNRILYCADHTGQSIMDVLIKHVAAHPYIRVCSNRTAIDLLTNHHHARQNEFKYSLSNKCLGAYVYNESRNMVETFLADFTVLATGGLGQIYLHTTNTPGSIGSGIAMANRAKARVINAEMVQFHPTSFFQRVRTRASRRFLISEAVRGEGAKLINCYGEPFMHRYDPRGDLAPRDIVTRSILEEMLRTKEECVYLDAANHVKQDLPTRFPTIYGKCLDNGIDINNQPIPVVPAAHYFCGGVLVDEKGKSTLDRLYAIGECSCTGVHGGNRLASTSLLEGMLWGYTSGEDIAARLERKSRIPKKLLNAVPDWETPGSNENEDPALIAQDWAFIRNVMWNYVGITRSTARLNRAIDDLQNLNRNLRSFYKRTPISRPIIDLFHGCQSALTVTVSALRNKQSVGCHYRID</sequence>
<dbReference type="SUPFAM" id="SSF56425">
    <property type="entry name" value="Succinate dehydrogenase/fumarate reductase flavoprotein, catalytic domain"/>
    <property type="match status" value="1"/>
</dbReference>
<dbReference type="AlphaFoldDB" id="C6BV63"/>
<comment type="subcellular location">
    <subcellularLocation>
        <location evidence="11">Cytoplasm</location>
    </subcellularLocation>
</comment>
<evidence type="ECO:0000256" key="10">
    <source>
        <dbReference type="NCBIfam" id="TIGR00551"/>
    </source>
</evidence>
<dbReference type="UniPathway" id="UPA00253">
    <property type="reaction ID" value="UER00326"/>
</dbReference>
<evidence type="ECO:0000256" key="9">
    <source>
        <dbReference type="ARBA" id="ARBA00048305"/>
    </source>
</evidence>
<dbReference type="KEGG" id="dsa:Desal_1978"/>
<evidence type="ECO:0000259" key="13">
    <source>
        <dbReference type="Pfam" id="PF00890"/>
    </source>
</evidence>
<keyword evidence="12" id="KW-0175">Coiled coil</keyword>
<dbReference type="InterPro" id="IPR037099">
    <property type="entry name" value="Fum_R/Succ_DH_flav-like_C_sf"/>
</dbReference>
<evidence type="ECO:0000256" key="12">
    <source>
        <dbReference type="SAM" id="Coils"/>
    </source>
</evidence>
<keyword evidence="5 11" id="KW-0285">Flavoprotein</keyword>
<keyword evidence="16" id="KW-1185">Reference proteome</keyword>
<dbReference type="HOGENOM" id="CLU_014312_3_0_7"/>
<dbReference type="GO" id="GO:0005737">
    <property type="term" value="C:cytoplasm"/>
    <property type="evidence" value="ECO:0007669"/>
    <property type="project" value="UniProtKB-SubCell"/>
</dbReference>
<dbReference type="PRINTS" id="PR00368">
    <property type="entry name" value="FADPNR"/>
</dbReference>
<dbReference type="GO" id="GO:0008734">
    <property type="term" value="F:L-aspartate oxidase activity"/>
    <property type="evidence" value="ECO:0007669"/>
    <property type="project" value="UniProtKB-UniRule"/>
</dbReference>
<dbReference type="SUPFAM" id="SSF51905">
    <property type="entry name" value="FAD/NAD(P)-binding domain"/>
    <property type="match status" value="1"/>
</dbReference>
<evidence type="ECO:0000256" key="4">
    <source>
        <dbReference type="ARBA" id="ARBA00012173"/>
    </source>
</evidence>
<dbReference type="InterPro" id="IPR036188">
    <property type="entry name" value="FAD/NAD-bd_sf"/>
</dbReference>
<gene>
    <name evidence="15" type="ordered locus">Desal_1978</name>
</gene>
<dbReference type="Pfam" id="PF02910">
    <property type="entry name" value="Succ_DH_flav_C"/>
    <property type="match status" value="1"/>
</dbReference>
<comment type="pathway">
    <text evidence="2 11">Cofactor biosynthesis; NAD(+) biosynthesis; iminoaspartate from L-aspartate (oxidase route): step 1/1.</text>
</comment>
<keyword evidence="6 11" id="KW-0662">Pyridine nucleotide biosynthesis</keyword>
<dbReference type="NCBIfam" id="TIGR00551">
    <property type="entry name" value="nadB"/>
    <property type="match status" value="1"/>
</dbReference>
<evidence type="ECO:0000256" key="6">
    <source>
        <dbReference type="ARBA" id="ARBA00022642"/>
    </source>
</evidence>
<dbReference type="InterPro" id="IPR027477">
    <property type="entry name" value="Succ_DH/fumarate_Rdtase_cat_sf"/>
</dbReference>
<dbReference type="GO" id="GO:0034628">
    <property type="term" value="P:'de novo' NAD+ biosynthetic process from L-aspartate"/>
    <property type="evidence" value="ECO:0007669"/>
    <property type="project" value="TreeGrafter"/>
</dbReference>
<organism evidence="15 16">
    <name type="scientific">Maridesulfovibrio salexigens (strain ATCC 14822 / DSM 2638 / NCIMB 8403 / VKM B-1763)</name>
    <name type="common">Desulfovibrio salexigens</name>
    <dbReference type="NCBI Taxonomy" id="526222"/>
    <lineage>
        <taxon>Bacteria</taxon>
        <taxon>Pseudomonadati</taxon>
        <taxon>Thermodesulfobacteriota</taxon>
        <taxon>Desulfovibrionia</taxon>
        <taxon>Desulfovibrionales</taxon>
        <taxon>Desulfovibrionaceae</taxon>
        <taxon>Maridesulfovibrio</taxon>
    </lineage>
</organism>
<dbReference type="EC" id="1.4.3.16" evidence="4 10"/>
<name>C6BV63_MARSD</name>
<comment type="cofactor">
    <cofactor evidence="1 11">
        <name>FAD</name>
        <dbReference type="ChEBI" id="CHEBI:57692"/>
    </cofactor>
</comment>
<dbReference type="Pfam" id="PF00890">
    <property type="entry name" value="FAD_binding_2"/>
    <property type="match status" value="1"/>
</dbReference>
<comment type="catalytic activity">
    <reaction evidence="9">
        <text>L-aspartate + O2 = iminosuccinate + H2O2</text>
        <dbReference type="Rhea" id="RHEA:25876"/>
        <dbReference type="ChEBI" id="CHEBI:15379"/>
        <dbReference type="ChEBI" id="CHEBI:16240"/>
        <dbReference type="ChEBI" id="CHEBI:29991"/>
        <dbReference type="ChEBI" id="CHEBI:77875"/>
        <dbReference type="EC" id="1.4.3.16"/>
    </reaction>
    <physiologicalReaction direction="left-to-right" evidence="9">
        <dbReference type="Rhea" id="RHEA:25877"/>
    </physiologicalReaction>
</comment>
<evidence type="ECO:0000313" key="15">
    <source>
        <dbReference type="EMBL" id="ACS80038.1"/>
    </source>
</evidence>
<dbReference type="EMBL" id="CP001649">
    <property type="protein sequence ID" value="ACS80038.1"/>
    <property type="molecule type" value="Genomic_DNA"/>
</dbReference>
<dbReference type="PANTHER" id="PTHR42716:SF2">
    <property type="entry name" value="L-ASPARTATE OXIDASE, CHLOROPLASTIC"/>
    <property type="match status" value="1"/>
</dbReference>
<dbReference type="FunFam" id="3.90.700.10:FF:000002">
    <property type="entry name" value="L-aspartate oxidase"/>
    <property type="match status" value="1"/>
</dbReference>
<dbReference type="InterPro" id="IPR015939">
    <property type="entry name" value="Fum_Rdtase/Succ_DH_flav-like_C"/>
</dbReference>
<dbReference type="PANTHER" id="PTHR42716">
    <property type="entry name" value="L-ASPARTATE OXIDASE"/>
    <property type="match status" value="1"/>
</dbReference>